<dbReference type="AlphaFoldDB" id="A0A0U4NZI3"/>
<keyword evidence="3" id="KW-0808">Transferase</keyword>
<organism evidence="3 4">
    <name type="scientific">Pseudomonas oryzihabitans</name>
    <dbReference type="NCBI Taxonomy" id="47885"/>
    <lineage>
        <taxon>Bacteria</taxon>
        <taxon>Pseudomonadati</taxon>
        <taxon>Pseudomonadota</taxon>
        <taxon>Gammaproteobacteria</taxon>
        <taxon>Pseudomonadales</taxon>
        <taxon>Pseudomonadaceae</taxon>
        <taxon>Pseudomonas</taxon>
    </lineage>
</organism>
<feature type="transmembrane region" description="Helical" evidence="1">
    <location>
        <begin position="7"/>
        <end position="25"/>
    </location>
</feature>
<keyword evidence="3" id="KW-0012">Acyltransferase</keyword>
<accession>A0A0U4NZI3</accession>
<proteinExistence type="predicted"/>
<dbReference type="Proteomes" id="UP000064137">
    <property type="component" value="Chromosome"/>
</dbReference>
<name>A0A0U4NZI3_9PSED</name>
<feature type="transmembrane region" description="Helical" evidence="1">
    <location>
        <begin position="84"/>
        <end position="104"/>
    </location>
</feature>
<dbReference type="InterPro" id="IPR002656">
    <property type="entry name" value="Acyl_transf_3_dom"/>
</dbReference>
<gene>
    <name evidence="3" type="ORF">APT59_05120</name>
</gene>
<dbReference type="EMBL" id="CP013987">
    <property type="protein sequence ID" value="ALZ83614.1"/>
    <property type="molecule type" value="Genomic_DNA"/>
</dbReference>
<keyword evidence="1" id="KW-0472">Membrane</keyword>
<evidence type="ECO:0000313" key="3">
    <source>
        <dbReference type="EMBL" id="ALZ83614.1"/>
    </source>
</evidence>
<feature type="transmembrane region" description="Helical" evidence="1">
    <location>
        <begin position="171"/>
        <end position="190"/>
    </location>
</feature>
<feature type="transmembrane region" description="Helical" evidence="1">
    <location>
        <begin position="124"/>
        <end position="141"/>
    </location>
</feature>
<feature type="transmembrane region" description="Helical" evidence="1">
    <location>
        <begin position="294"/>
        <end position="314"/>
    </location>
</feature>
<feature type="domain" description="Acyltransferase 3" evidence="2">
    <location>
        <begin position="5"/>
        <end position="311"/>
    </location>
</feature>
<evidence type="ECO:0000259" key="2">
    <source>
        <dbReference type="Pfam" id="PF01757"/>
    </source>
</evidence>
<feature type="transmembrane region" description="Helical" evidence="1">
    <location>
        <begin position="148"/>
        <end position="165"/>
    </location>
</feature>
<feature type="transmembrane region" description="Helical" evidence="1">
    <location>
        <begin position="257"/>
        <end position="274"/>
    </location>
</feature>
<dbReference type="GO" id="GO:0016747">
    <property type="term" value="F:acyltransferase activity, transferring groups other than amino-acyl groups"/>
    <property type="evidence" value="ECO:0007669"/>
    <property type="project" value="InterPro"/>
</dbReference>
<dbReference type="KEGG" id="por:APT59_05120"/>
<protein>
    <submittedName>
        <fullName evidence="3">Acyltransferase</fullName>
    </submittedName>
</protein>
<evidence type="ECO:0000313" key="4">
    <source>
        <dbReference type="Proteomes" id="UP000064137"/>
    </source>
</evidence>
<keyword evidence="1" id="KW-0812">Transmembrane</keyword>
<dbReference type="InterPro" id="IPR052734">
    <property type="entry name" value="Nod_factor_acetyltransferase"/>
</dbReference>
<feature type="transmembrane region" description="Helical" evidence="1">
    <location>
        <begin position="230"/>
        <end position="250"/>
    </location>
</feature>
<dbReference type="RefSeq" id="WP_059313865.1">
    <property type="nucleotide sequence ID" value="NZ_CP013987.1"/>
</dbReference>
<feature type="transmembrane region" description="Helical" evidence="1">
    <location>
        <begin position="45"/>
        <end position="64"/>
    </location>
</feature>
<dbReference type="Pfam" id="PF01757">
    <property type="entry name" value="Acyl_transf_3"/>
    <property type="match status" value="1"/>
</dbReference>
<dbReference type="OrthoDB" id="9814956at2"/>
<dbReference type="PANTHER" id="PTHR37312">
    <property type="entry name" value="MEMBRANE-BOUND ACYLTRANSFERASE YKRP-RELATED"/>
    <property type="match status" value="1"/>
</dbReference>
<sequence>MNTRNLWVDYAKAIGIVLVVYGHVVRGLLNAGILQDAQFHGLVDSVIYSFHMPLFFFLSGLFFYSSFVKRGTGGLLVNKIDTIVYPFLVWSLLQGSVEALMSRYTNGGVSFSEVLTVWEPRQQFWFLYALFLVFCLAMLAYRWAKPLAFFAVFAFGALVYLFQNAGPEDFFFTFTAQNFVFFAFGVWFNNFKQAIEEQAGRVMLGSGLLFVVLEYWFHGLLGLVYTDRGLATLVLALNGIVFVSATCMVLAQRPLQWVLTLGALSMPIYVMHVLSGSGARIVLSKGLHINDGLLHIVAGCAFGILVPVAIAKLLEARGINGLFEAPAWISARRWLRPKAETPRPAL</sequence>
<reference evidence="3 4" key="1">
    <citation type="submission" date="2016-01" db="EMBL/GenBank/DDBJ databases">
        <title>Annotation of Pseudomonas oryzihabitans USDA-ARS-USMARC-56511.</title>
        <authorList>
            <person name="Harhay G.P."/>
            <person name="Harhay D.M."/>
            <person name="Smith T.P.L."/>
            <person name="Bono J.L."/>
            <person name="Heaton M.P."/>
            <person name="Clawson M.L."/>
            <person name="Chitko-Mckown C.G."/>
            <person name="Capik S.F."/>
            <person name="DeDonder K.D."/>
            <person name="Apley M.D."/>
            <person name="Lubbers B.V."/>
            <person name="White B.J."/>
            <person name="Larson R.L."/>
        </authorList>
    </citation>
    <scope>NUCLEOTIDE SEQUENCE [LARGE SCALE GENOMIC DNA]</scope>
    <source>
        <strain evidence="3 4">USDA-ARS-USMARC-56511</strain>
    </source>
</reference>
<evidence type="ECO:0000256" key="1">
    <source>
        <dbReference type="SAM" id="Phobius"/>
    </source>
</evidence>
<feature type="transmembrane region" description="Helical" evidence="1">
    <location>
        <begin position="202"/>
        <end position="224"/>
    </location>
</feature>
<keyword evidence="1" id="KW-1133">Transmembrane helix</keyword>
<dbReference type="PANTHER" id="PTHR37312:SF1">
    <property type="entry name" value="MEMBRANE-BOUND ACYLTRANSFERASE YKRP-RELATED"/>
    <property type="match status" value="1"/>
</dbReference>